<dbReference type="AlphaFoldDB" id="A0A9W6X5H5"/>
<evidence type="ECO:0000313" key="2">
    <source>
        <dbReference type="EMBL" id="GMF31936.1"/>
    </source>
</evidence>
<name>A0A9W6X5H5_9STRA</name>
<feature type="region of interest" description="Disordered" evidence="1">
    <location>
        <begin position="23"/>
        <end position="46"/>
    </location>
</feature>
<organism evidence="2 3">
    <name type="scientific">Phytophthora lilii</name>
    <dbReference type="NCBI Taxonomy" id="2077276"/>
    <lineage>
        <taxon>Eukaryota</taxon>
        <taxon>Sar</taxon>
        <taxon>Stramenopiles</taxon>
        <taxon>Oomycota</taxon>
        <taxon>Peronosporomycetes</taxon>
        <taxon>Peronosporales</taxon>
        <taxon>Peronosporaceae</taxon>
        <taxon>Phytophthora</taxon>
    </lineage>
</organism>
<protein>
    <submittedName>
        <fullName evidence="2">Unnamed protein product</fullName>
    </submittedName>
</protein>
<comment type="caution">
    <text evidence="2">The sequence shown here is derived from an EMBL/GenBank/DDBJ whole genome shotgun (WGS) entry which is preliminary data.</text>
</comment>
<proteinExistence type="predicted"/>
<evidence type="ECO:0000256" key="1">
    <source>
        <dbReference type="SAM" id="MobiDB-lite"/>
    </source>
</evidence>
<sequence length="75" mass="8149">MDNIQDYYDGLQRADTQAQVYVGAEASGHQGDPKSDDTTSDDSDGIYAGDLIDPHCSLETKFLLKSCCLSDVSRT</sequence>
<gene>
    <name evidence="2" type="ORF">Plil01_001366100</name>
</gene>
<evidence type="ECO:0000313" key="3">
    <source>
        <dbReference type="Proteomes" id="UP001165083"/>
    </source>
</evidence>
<accession>A0A9W6X5H5</accession>
<dbReference type="Proteomes" id="UP001165083">
    <property type="component" value="Unassembled WGS sequence"/>
</dbReference>
<reference evidence="2" key="1">
    <citation type="submission" date="2023-04" db="EMBL/GenBank/DDBJ databases">
        <title>Phytophthora lilii NBRC 32176.</title>
        <authorList>
            <person name="Ichikawa N."/>
            <person name="Sato H."/>
            <person name="Tonouchi N."/>
        </authorList>
    </citation>
    <scope>NUCLEOTIDE SEQUENCE</scope>
    <source>
        <strain evidence="2">NBRC 32176</strain>
    </source>
</reference>
<dbReference type="EMBL" id="BSXW01000943">
    <property type="protein sequence ID" value="GMF31936.1"/>
    <property type="molecule type" value="Genomic_DNA"/>
</dbReference>
<keyword evidence="3" id="KW-1185">Reference proteome</keyword>